<feature type="domain" description="DUF7982" evidence="3">
    <location>
        <begin position="60"/>
        <end position="311"/>
    </location>
</feature>
<feature type="region of interest" description="Disordered" evidence="1">
    <location>
        <begin position="27"/>
        <end position="47"/>
    </location>
</feature>
<organism evidence="4 5">
    <name type="scientific">Methanocella conradii (strain DSM 24694 / JCM 17849 / CGMCC 1.5162 / HZ254)</name>
    <dbReference type="NCBI Taxonomy" id="1041930"/>
    <lineage>
        <taxon>Archaea</taxon>
        <taxon>Methanobacteriati</taxon>
        <taxon>Methanobacteriota</taxon>
        <taxon>Stenosarchaea group</taxon>
        <taxon>Methanomicrobia</taxon>
        <taxon>Methanocellales</taxon>
        <taxon>Methanocellaceae</taxon>
        <taxon>Methanocella</taxon>
    </lineage>
</organism>
<dbReference type="AlphaFoldDB" id="H8I5I4"/>
<keyword evidence="5" id="KW-1185">Reference proteome</keyword>
<accession>H8I5I4</accession>
<dbReference type="RefSeq" id="WP_014405142.1">
    <property type="nucleotide sequence ID" value="NC_017034.1"/>
</dbReference>
<dbReference type="HOGENOM" id="CLU_881701_0_0_2"/>
<dbReference type="Proteomes" id="UP000005233">
    <property type="component" value="Chromosome"/>
</dbReference>
<evidence type="ECO:0000256" key="1">
    <source>
        <dbReference type="SAM" id="MobiDB-lite"/>
    </source>
</evidence>
<dbReference type="OrthoDB" id="148221at2157"/>
<keyword evidence="2" id="KW-1133">Transmembrane helix</keyword>
<dbReference type="Pfam" id="PF25939">
    <property type="entry name" value="DUF7982"/>
    <property type="match status" value="1"/>
</dbReference>
<protein>
    <recommendedName>
        <fullName evidence="3">DUF7982 domain-containing protein</fullName>
    </recommendedName>
</protein>
<sequence>MSNSDPTINLKGYAQALVAHESYAASAETSRPGQVEPDRAGLKSTPSVNMTHASEANISARMQTGMRISRRVKWASAILALFGLALIGASLAMSPAATLSAVLSIAGVSVFLSSLFFYFVTPHRLVSGDVCDAEAISGVELANDLLAPLAGDSKGIYMSRGKSTKIFIPARKSELIKEYGKNAGIAGMNISGIEGILITPPGQGLLEYAKSLGATFSAEGLESEIVDALVNGMELASRVDVRRGPDNVYVRLYGLADSPTCKRIRQTRPTLCYQAACPICSFVACMVAEGTGKPVMVSAIKADRKAVDITYTLLG</sequence>
<evidence type="ECO:0000313" key="5">
    <source>
        <dbReference type="Proteomes" id="UP000005233"/>
    </source>
</evidence>
<evidence type="ECO:0000313" key="4">
    <source>
        <dbReference type="EMBL" id="AFC99303.1"/>
    </source>
</evidence>
<keyword evidence="2" id="KW-0472">Membrane</keyword>
<name>H8I5I4_METCZ</name>
<dbReference type="InterPro" id="IPR058288">
    <property type="entry name" value="DUF7982"/>
</dbReference>
<dbReference type="GeneID" id="11970426"/>
<reference evidence="4 5" key="1">
    <citation type="journal article" date="2012" name="J. Bacteriol.">
        <title>Complete genome sequence of a thermophilic methanogen, Methanocella conradii HZ254, isolated from Chinese rice field soil.</title>
        <authorList>
            <person name="Lu Z."/>
            <person name="Lu Y."/>
        </authorList>
    </citation>
    <scope>NUCLEOTIDE SEQUENCE [LARGE SCALE GENOMIC DNA]</scope>
    <source>
        <strain evidence="5">DSM 24694 / JCM 17849 / CGMCC 1.5162 / HZ254</strain>
    </source>
</reference>
<feature type="transmembrane region" description="Helical" evidence="2">
    <location>
        <begin position="72"/>
        <end position="93"/>
    </location>
</feature>
<evidence type="ECO:0000259" key="3">
    <source>
        <dbReference type="Pfam" id="PF25939"/>
    </source>
</evidence>
<dbReference type="EMBL" id="CP003243">
    <property type="protein sequence ID" value="AFC99303.1"/>
    <property type="molecule type" value="Genomic_DNA"/>
</dbReference>
<keyword evidence="2" id="KW-0812">Transmembrane</keyword>
<dbReference type="KEGG" id="mez:Mtc_0538"/>
<proteinExistence type="predicted"/>
<dbReference type="STRING" id="1041930.Mtc_0538"/>
<dbReference type="eggNOG" id="arCOG03442">
    <property type="taxonomic scope" value="Archaea"/>
</dbReference>
<gene>
    <name evidence="4" type="ordered locus">Mtc_0538</name>
</gene>
<evidence type="ECO:0000256" key="2">
    <source>
        <dbReference type="SAM" id="Phobius"/>
    </source>
</evidence>
<feature type="transmembrane region" description="Helical" evidence="2">
    <location>
        <begin position="99"/>
        <end position="120"/>
    </location>
</feature>